<dbReference type="PANTHER" id="PTHR43798">
    <property type="entry name" value="MONOACYLGLYCEROL LIPASE"/>
    <property type="match status" value="1"/>
</dbReference>
<dbReference type="InterPro" id="IPR050266">
    <property type="entry name" value="AB_hydrolase_sf"/>
</dbReference>
<proteinExistence type="predicted"/>
<accession>A0ABZ2LT47</accession>
<keyword evidence="2" id="KW-0378">Hydrolase</keyword>
<evidence type="ECO:0000313" key="3">
    <source>
        <dbReference type="Proteomes" id="UP001370348"/>
    </source>
</evidence>
<dbReference type="Pfam" id="PF00561">
    <property type="entry name" value="Abhydrolase_1"/>
    <property type="match status" value="1"/>
</dbReference>
<sequence>MTTWIREVCETNGIRIHYLRTGGARPPVVLLHGLMGSGACWTPLARALEGEFDVVMPDARGHGGSSAPPHGYRYDDLASDVVGLIRRLELPRPVLLGHSMGGMTAAVAASRGAGHMRGVILVDPTFLSPERQREVHESDVADQHRRVLRLRRSDLVAQARARHPHRAPEIVELQAEARLKTRMEAFDVLTPPNPDYRDVMSAIEVPTLLVIGDSPVVTLEMATELRGLHPRLRVEQIENAGHGLPFERPERLGEVVLSFLRELP</sequence>
<gene>
    <name evidence="2" type="ORF">LZC94_39675</name>
</gene>
<dbReference type="Proteomes" id="UP001370348">
    <property type="component" value="Chromosome"/>
</dbReference>
<dbReference type="InterPro" id="IPR000073">
    <property type="entry name" value="AB_hydrolase_1"/>
</dbReference>
<keyword evidence="3" id="KW-1185">Reference proteome</keyword>
<dbReference type="PANTHER" id="PTHR43798:SF33">
    <property type="entry name" value="HYDROLASE, PUTATIVE (AFU_ORTHOLOGUE AFUA_2G14860)-RELATED"/>
    <property type="match status" value="1"/>
</dbReference>
<protein>
    <submittedName>
        <fullName evidence="2">Alpha/beta hydrolase</fullName>
    </submittedName>
</protein>
<evidence type="ECO:0000313" key="2">
    <source>
        <dbReference type="EMBL" id="WXB13937.1"/>
    </source>
</evidence>
<dbReference type="GO" id="GO:0016787">
    <property type="term" value="F:hydrolase activity"/>
    <property type="evidence" value="ECO:0007669"/>
    <property type="project" value="UniProtKB-KW"/>
</dbReference>
<dbReference type="EMBL" id="CP089984">
    <property type="protein sequence ID" value="WXB13937.1"/>
    <property type="molecule type" value="Genomic_DNA"/>
</dbReference>
<reference evidence="2 3" key="1">
    <citation type="submission" date="2021-12" db="EMBL/GenBank/DDBJ databases">
        <title>Discovery of the Pendulisporaceae a myxobacterial family with distinct sporulation behavior and unique specialized metabolism.</title>
        <authorList>
            <person name="Garcia R."/>
            <person name="Popoff A."/>
            <person name="Bader C.D."/>
            <person name="Loehr J."/>
            <person name="Walesch S."/>
            <person name="Walt C."/>
            <person name="Boldt J."/>
            <person name="Bunk B."/>
            <person name="Haeckl F.J.F.P.J."/>
            <person name="Gunesch A.P."/>
            <person name="Birkelbach J."/>
            <person name="Nuebel U."/>
            <person name="Pietschmann T."/>
            <person name="Bach T."/>
            <person name="Mueller R."/>
        </authorList>
    </citation>
    <scope>NUCLEOTIDE SEQUENCE [LARGE SCALE GENOMIC DNA]</scope>
    <source>
        <strain evidence="2 3">MSr11954</strain>
    </source>
</reference>
<dbReference type="InterPro" id="IPR029058">
    <property type="entry name" value="AB_hydrolase_fold"/>
</dbReference>
<evidence type="ECO:0000259" key="1">
    <source>
        <dbReference type="Pfam" id="PF00561"/>
    </source>
</evidence>
<name>A0ABZ2LT47_9BACT</name>
<dbReference type="SUPFAM" id="SSF53474">
    <property type="entry name" value="alpha/beta-Hydrolases"/>
    <property type="match status" value="1"/>
</dbReference>
<dbReference type="InterPro" id="IPR000639">
    <property type="entry name" value="Epox_hydrolase-like"/>
</dbReference>
<dbReference type="RefSeq" id="WP_394823553.1">
    <property type="nucleotide sequence ID" value="NZ_CP089984.1"/>
</dbReference>
<organism evidence="2 3">
    <name type="scientific">Pendulispora albinea</name>
    <dbReference type="NCBI Taxonomy" id="2741071"/>
    <lineage>
        <taxon>Bacteria</taxon>
        <taxon>Pseudomonadati</taxon>
        <taxon>Myxococcota</taxon>
        <taxon>Myxococcia</taxon>
        <taxon>Myxococcales</taxon>
        <taxon>Sorangiineae</taxon>
        <taxon>Pendulisporaceae</taxon>
        <taxon>Pendulispora</taxon>
    </lineage>
</organism>
<feature type="domain" description="AB hydrolase-1" evidence="1">
    <location>
        <begin position="26"/>
        <end position="249"/>
    </location>
</feature>
<dbReference type="Gene3D" id="3.40.50.1820">
    <property type="entry name" value="alpha/beta hydrolase"/>
    <property type="match status" value="1"/>
</dbReference>
<dbReference type="PRINTS" id="PR00412">
    <property type="entry name" value="EPOXHYDRLASE"/>
</dbReference>